<feature type="coiled-coil region" evidence="1">
    <location>
        <begin position="152"/>
        <end position="229"/>
    </location>
</feature>
<dbReference type="Gene3D" id="3.30.70.2890">
    <property type="entry name" value="XS domain"/>
    <property type="match status" value="1"/>
</dbReference>
<dbReference type="PANTHER" id="PTHR21596:SF49">
    <property type="entry name" value="FACTOR OF DNA METHYLATION 1-5_IDN2 DOMAIN-CONTAINING PROTEIN"/>
    <property type="match status" value="1"/>
</dbReference>
<dbReference type="Pfam" id="PF03468">
    <property type="entry name" value="XS"/>
    <property type="match status" value="1"/>
</dbReference>
<evidence type="ECO:0000256" key="1">
    <source>
        <dbReference type="SAM" id="Coils"/>
    </source>
</evidence>
<dbReference type="InterPro" id="IPR038588">
    <property type="entry name" value="XS_domain_sf"/>
</dbReference>
<proteinExistence type="predicted"/>
<dbReference type="InterPro" id="IPR005380">
    <property type="entry name" value="XS_domain"/>
</dbReference>
<evidence type="ECO:0000259" key="3">
    <source>
        <dbReference type="Pfam" id="PF03469"/>
    </source>
</evidence>
<dbReference type="InterPro" id="IPR005379">
    <property type="entry name" value="FDM1-5/IDN2_XH"/>
</dbReference>
<feature type="domain" description="XS" evidence="2">
    <location>
        <begin position="15"/>
        <end position="121"/>
    </location>
</feature>
<dbReference type="EMBL" id="CP144748">
    <property type="protein sequence ID" value="WVZ72252.1"/>
    <property type="molecule type" value="Genomic_DNA"/>
</dbReference>
<feature type="domain" description="Factor of DNA methylation 1-5/IDN2" evidence="3">
    <location>
        <begin position="401"/>
        <end position="528"/>
    </location>
</feature>
<evidence type="ECO:0000259" key="2">
    <source>
        <dbReference type="Pfam" id="PF03468"/>
    </source>
</evidence>
<evidence type="ECO:0000313" key="4">
    <source>
        <dbReference type="EMBL" id="WVZ72252.1"/>
    </source>
</evidence>
<dbReference type="GO" id="GO:0080188">
    <property type="term" value="P:gene silencing by siRNA-directed DNA methylation"/>
    <property type="evidence" value="ECO:0007669"/>
    <property type="project" value="InterPro"/>
</dbReference>
<feature type="coiled-coil region" evidence="1">
    <location>
        <begin position="272"/>
        <end position="302"/>
    </location>
</feature>
<keyword evidence="1" id="KW-0175">Coiled coil</keyword>
<accession>A0AAQ3WSC7</accession>
<gene>
    <name evidence="4" type="ORF">U9M48_020741</name>
</gene>
<name>A0AAQ3WSC7_PASNO</name>
<evidence type="ECO:0000313" key="5">
    <source>
        <dbReference type="Proteomes" id="UP001341281"/>
    </source>
</evidence>
<sequence>MALMANADASNAAGELLVWPWTGVLATTTTTDGGDATTTTLLASHAQQRFAAGVATTMLQDEEEANQHFFLLLHFGKSWTGLRDAMSLGFHFAGAGRGEWRRQESGAGGRVFGWPAGEEDLLGDGASGATARSVEDVEKDEERVAAALGAVADDYERREELLEAKIEETAKLAQKAEEESSWLHAELRELKEISDNLLPEMNRGIDEENEKLRAELDATTREIESTVHRIQELKECRPEMHCSKVEKLVIEINSLEVADREAKAKDHSQRLQEKHKEEMEAINAKVVQLEEQLQQKEALESAICLLNKRQQAGENLREEECEHLYELMSILKERLEKDHETLMDAYVELTKRDRANKDEIQETRQELIKLWHDKNLPPRNDHNAQCLESMMMDGCTAIGKKRMGQLDEKPFHYACKRKHRGDDPEGKAARLVSIWQEELKSTSWNPFTSILVDGEDKEVVDADDPKLRQLRTEYGDSVCSAVKNALRELKEYSHQGRQAVDELWNFREGRKATTAEVVKYIFEQMKTSS</sequence>
<dbReference type="PANTHER" id="PTHR21596">
    <property type="entry name" value="RIBONUCLEASE P SUBUNIT P38"/>
    <property type="match status" value="1"/>
</dbReference>
<dbReference type="Pfam" id="PF03469">
    <property type="entry name" value="XH"/>
    <property type="match status" value="1"/>
</dbReference>
<dbReference type="AlphaFoldDB" id="A0AAQ3WSC7"/>
<protein>
    <recommendedName>
        <fullName evidence="6">Factor of DNA methylation 1-5/IDN2 domain-containing protein</fullName>
    </recommendedName>
</protein>
<keyword evidence="5" id="KW-1185">Reference proteome</keyword>
<organism evidence="4 5">
    <name type="scientific">Paspalum notatum var. saurae</name>
    <dbReference type="NCBI Taxonomy" id="547442"/>
    <lineage>
        <taxon>Eukaryota</taxon>
        <taxon>Viridiplantae</taxon>
        <taxon>Streptophyta</taxon>
        <taxon>Embryophyta</taxon>
        <taxon>Tracheophyta</taxon>
        <taxon>Spermatophyta</taxon>
        <taxon>Magnoliopsida</taxon>
        <taxon>Liliopsida</taxon>
        <taxon>Poales</taxon>
        <taxon>Poaceae</taxon>
        <taxon>PACMAD clade</taxon>
        <taxon>Panicoideae</taxon>
        <taxon>Andropogonodae</taxon>
        <taxon>Paspaleae</taxon>
        <taxon>Paspalinae</taxon>
        <taxon>Paspalum</taxon>
    </lineage>
</organism>
<evidence type="ECO:0008006" key="6">
    <source>
        <dbReference type="Google" id="ProtNLM"/>
    </source>
</evidence>
<dbReference type="InterPro" id="IPR045177">
    <property type="entry name" value="FDM1-5/IDN2"/>
</dbReference>
<reference evidence="4 5" key="1">
    <citation type="submission" date="2024-02" db="EMBL/GenBank/DDBJ databases">
        <title>High-quality chromosome-scale genome assembly of Pensacola bahiagrass (Paspalum notatum Flugge var. saurae).</title>
        <authorList>
            <person name="Vega J.M."/>
            <person name="Podio M."/>
            <person name="Orjuela J."/>
            <person name="Siena L.A."/>
            <person name="Pessino S.C."/>
            <person name="Combes M.C."/>
            <person name="Mariac C."/>
            <person name="Albertini E."/>
            <person name="Pupilli F."/>
            <person name="Ortiz J.P.A."/>
            <person name="Leblanc O."/>
        </authorList>
    </citation>
    <scope>NUCLEOTIDE SEQUENCE [LARGE SCALE GENOMIC DNA]</scope>
    <source>
        <strain evidence="4">R1</strain>
        <tissue evidence="4">Leaf</tissue>
    </source>
</reference>
<dbReference type="Proteomes" id="UP001341281">
    <property type="component" value="Chromosome 04"/>
</dbReference>